<keyword evidence="1" id="KW-0472">Membrane</keyword>
<dbReference type="AlphaFoldDB" id="A0A892ZF42"/>
<dbReference type="Pfam" id="PF04304">
    <property type="entry name" value="DUF454"/>
    <property type="match status" value="1"/>
</dbReference>
<sequence length="122" mass="13632">MNHAWRLLLLAIGVCSLALGIAGIFLPVLPTTPFVLLAAACAAKASPRFHRWLHQHTTFGPMVRNWEQKRAIPRKAKWLSSGMMAASVLLLLWRLPQYPWLIAAVAVVCLSVAVWLWRLPDA</sequence>
<dbReference type="GO" id="GO:0005886">
    <property type="term" value="C:plasma membrane"/>
    <property type="evidence" value="ECO:0007669"/>
    <property type="project" value="TreeGrafter"/>
</dbReference>
<dbReference type="PANTHER" id="PTHR35813">
    <property type="entry name" value="INNER MEMBRANE PROTEIN YBAN"/>
    <property type="match status" value="1"/>
</dbReference>
<feature type="transmembrane region" description="Helical" evidence="1">
    <location>
        <begin position="100"/>
        <end position="117"/>
    </location>
</feature>
<dbReference type="PIRSF" id="PIRSF016789">
    <property type="entry name" value="DUF454"/>
    <property type="match status" value="1"/>
</dbReference>
<accession>A0A892ZF42</accession>
<dbReference type="PANTHER" id="PTHR35813:SF1">
    <property type="entry name" value="INNER MEMBRANE PROTEIN YBAN"/>
    <property type="match status" value="1"/>
</dbReference>
<evidence type="ECO:0000256" key="1">
    <source>
        <dbReference type="SAM" id="Phobius"/>
    </source>
</evidence>
<organism evidence="2 3">
    <name type="scientific">Paralysiella testudinis</name>
    <dbReference type="NCBI Taxonomy" id="2809020"/>
    <lineage>
        <taxon>Bacteria</taxon>
        <taxon>Pseudomonadati</taxon>
        <taxon>Pseudomonadota</taxon>
        <taxon>Betaproteobacteria</taxon>
        <taxon>Neisseriales</taxon>
        <taxon>Neisseriaceae</taxon>
        <taxon>Paralysiella</taxon>
    </lineage>
</organism>
<dbReference type="KEGG" id="ptes:JQU52_12805"/>
<dbReference type="RefSeq" id="WP_230338856.1">
    <property type="nucleotide sequence ID" value="NZ_CP069798.1"/>
</dbReference>
<dbReference type="Proteomes" id="UP000653156">
    <property type="component" value="Chromosome"/>
</dbReference>
<keyword evidence="3" id="KW-1185">Reference proteome</keyword>
<dbReference type="EMBL" id="CP069798">
    <property type="protein sequence ID" value="QRQ81562.1"/>
    <property type="molecule type" value="Genomic_DNA"/>
</dbReference>
<dbReference type="InterPro" id="IPR007401">
    <property type="entry name" value="DUF454"/>
</dbReference>
<gene>
    <name evidence="2" type="ORF">JQU52_12805</name>
</gene>
<evidence type="ECO:0000313" key="3">
    <source>
        <dbReference type="Proteomes" id="UP000653156"/>
    </source>
</evidence>
<name>A0A892ZF42_9NEIS</name>
<keyword evidence="1" id="KW-0812">Transmembrane</keyword>
<proteinExistence type="predicted"/>
<keyword evidence="1" id="KW-1133">Transmembrane helix</keyword>
<reference evidence="2" key="1">
    <citation type="submission" date="2021-02" db="EMBL/GenBank/DDBJ databases">
        <title>Neisseriaceae sp. 26B isolated from the cloaca of a Common Toad-headed Turtle (Mesoclemmys nasuta).</title>
        <authorList>
            <person name="Spergser J."/>
            <person name="Busse H.-J."/>
        </authorList>
    </citation>
    <scope>NUCLEOTIDE SEQUENCE</scope>
    <source>
        <strain evidence="2">26B</strain>
    </source>
</reference>
<protein>
    <submittedName>
        <fullName evidence="2">YbaN family protein</fullName>
    </submittedName>
</protein>
<evidence type="ECO:0000313" key="2">
    <source>
        <dbReference type="EMBL" id="QRQ81562.1"/>
    </source>
</evidence>